<dbReference type="InterPro" id="IPR036093">
    <property type="entry name" value="NAC_dom_sf"/>
</dbReference>
<dbReference type="GO" id="GO:0016020">
    <property type="term" value="C:membrane"/>
    <property type="evidence" value="ECO:0007669"/>
    <property type="project" value="UniProtKB-SubCell"/>
</dbReference>
<keyword evidence="10" id="KW-0539">Nucleus</keyword>
<evidence type="ECO:0000256" key="1">
    <source>
        <dbReference type="ARBA" id="ARBA00004123"/>
    </source>
</evidence>
<keyword evidence="4 12" id="KW-1133">Transmembrane helix</keyword>
<feature type="region of interest" description="Disordered" evidence="11">
    <location>
        <begin position="93"/>
        <end position="112"/>
    </location>
</feature>
<reference evidence="14 15" key="1">
    <citation type="journal article" date="2019" name="Plant Biotechnol. J.">
        <title>The red bayberry genome and genetic basis of sex determination.</title>
        <authorList>
            <person name="Jia H.M."/>
            <person name="Jia H.J."/>
            <person name="Cai Q.L."/>
            <person name="Wang Y."/>
            <person name="Zhao H.B."/>
            <person name="Yang W.F."/>
            <person name="Wang G.Y."/>
            <person name="Li Y.H."/>
            <person name="Zhan D.L."/>
            <person name="Shen Y.T."/>
            <person name="Niu Q.F."/>
            <person name="Chang L."/>
            <person name="Qiu J."/>
            <person name="Zhao L."/>
            <person name="Xie H.B."/>
            <person name="Fu W.Y."/>
            <person name="Jin J."/>
            <person name="Li X.W."/>
            <person name="Jiao Y."/>
            <person name="Zhou C.C."/>
            <person name="Tu T."/>
            <person name="Chai C.Y."/>
            <person name="Gao J.L."/>
            <person name="Fan L.J."/>
            <person name="van de Weg E."/>
            <person name="Wang J.Y."/>
            <person name="Gao Z.S."/>
        </authorList>
    </citation>
    <scope>NUCLEOTIDE SEQUENCE [LARGE SCALE GENOMIC DNA]</scope>
    <source>
        <tissue evidence="14">Leaves</tissue>
    </source>
</reference>
<evidence type="ECO:0000256" key="5">
    <source>
        <dbReference type="ARBA" id="ARBA00023015"/>
    </source>
</evidence>
<keyword evidence="6" id="KW-0238">DNA-binding</keyword>
<gene>
    <name evidence="14" type="ORF">CJ030_MR7G001982</name>
</gene>
<protein>
    <submittedName>
        <fullName evidence="14">NAC domain-containing protein 7</fullName>
    </submittedName>
</protein>
<organism evidence="14 15">
    <name type="scientific">Morella rubra</name>
    <name type="common">Chinese bayberry</name>
    <dbReference type="NCBI Taxonomy" id="262757"/>
    <lineage>
        <taxon>Eukaryota</taxon>
        <taxon>Viridiplantae</taxon>
        <taxon>Streptophyta</taxon>
        <taxon>Embryophyta</taxon>
        <taxon>Tracheophyta</taxon>
        <taxon>Spermatophyta</taxon>
        <taxon>Magnoliopsida</taxon>
        <taxon>eudicotyledons</taxon>
        <taxon>Gunneridae</taxon>
        <taxon>Pentapetalae</taxon>
        <taxon>rosids</taxon>
        <taxon>fabids</taxon>
        <taxon>Fagales</taxon>
        <taxon>Myricaceae</taxon>
        <taxon>Morella</taxon>
    </lineage>
</organism>
<dbReference type="PANTHER" id="PTHR31744:SF216">
    <property type="entry name" value="NAC TRANSCRIPTION FACTOR"/>
    <property type="match status" value="1"/>
</dbReference>
<comment type="caution">
    <text evidence="14">The sequence shown here is derived from an EMBL/GenBank/DDBJ whole genome shotgun (WGS) entry which is preliminary data.</text>
</comment>
<keyword evidence="8" id="KW-0010">Activator</keyword>
<evidence type="ECO:0000313" key="14">
    <source>
        <dbReference type="EMBL" id="KAB1228255.1"/>
    </source>
</evidence>
<dbReference type="Proteomes" id="UP000516437">
    <property type="component" value="Unassembled WGS sequence"/>
</dbReference>
<keyword evidence="3 12" id="KW-0812">Transmembrane</keyword>
<evidence type="ECO:0000256" key="7">
    <source>
        <dbReference type="ARBA" id="ARBA00023136"/>
    </source>
</evidence>
<dbReference type="OrthoDB" id="1646653at2759"/>
<feature type="domain" description="NAC" evidence="13">
    <location>
        <begin position="1"/>
        <end position="90"/>
    </location>
</feature>
<dbReference type="Pfam" id="PF02365">
    <property type="entry name" value="NAM"/>
    <property type="match status" value="1"/>
</dbReference>
<evidence type="ECO:0000259" key="13">
    <source>
        <dbReference type="PROSITE" id="PS51005"/>
    </source>
</evidence>
<dbReference type="EMBL" id="RXIC02000005">
    <property type="protein sequence ID" value="KAB1228255.1"/>
    <property type="molecule type" value="Genomic_DNA"/>
</dbReference>
<evidence type="ECO:0000256" key="2">
    <source>
        <dbReference type="ARBA" id="ARBA00004167"/>
    </source>
</evidence>
<keyword evidence="9" id="KW-0804">Transcription</keyword>
<dbReference type="SUPFAM" id="SSF101941">
    <property type="entry name" value="NAC domain"/>
    <property type="match status" value="1"/>
</dbReference>
<feature type="transmembrane region" description="Helical" evidence="12">
    <location>
        <begin position="202"/>
        <end position="226"/>
    </location>
</feature>
<keyword evidence="5" id="KW-0805">Transcription regulation</keyword>
<comment type="subcellular location">
    <subcellularLocation>
        <location evidence="2">Membrane</location>
        <topology evidence="2">Single-pass membrane protein</topology>
    </subcellularLocation>
    <subcellularLocation>
        <location evidence="1">Nucleus</location>
    </subcellularLocation>
</comment>
<accession>A0A6A1WSE9</accession>
<evidence type="ECO:0000256" key="11">
    <source>
        <dbReference type="SAM" id="MobiDB-lite"/>
    </source>
</evidence>
<keyword evidence="15" id="KW-1185">Reference proteome</keyword>
<dbReference type="GO" id="GO:0005634">
    <property type="term" value="C:nucleus"/>
    <property type="evidence" value="ECO:0007669"/>
    <property type="project" value="UniProtKB-SubCell"/>
</dbReference>
<evidence type="ECO:0000256" key="4">
    <source>
        <dbReference type="ARBA" id="ARBA00022989"/>
    </source>
</evidence>
<evidence type="ECO:0000256" key="10">
    <source>
        <dbReference type="ARBA" id="ARBA00023242"/>
    </source>
</evidence>
<evidence type="ECO:0000256" key="9">
    <source>
        <dbReference type="ARBA" id="ARBA00023163"/>
    </source>
</evidence>
<dbReference type="GO" id="GO:0000976">
    <property type="term" value="F:transcription cis-regulatory region binding"/>
    <property type="evidence" value="ECO:0007669"/>
    <property type="project" value="UniProtKB-ARBA"/>
</dbReference>
<dbReference type="InterPro" id="IPR003441">
    <property type="entry name" value="NAC-dom"/>
</dbReference>
<sequence>MDPQWFFFSLPEMKYRRGNQSKRSTKAGFWKPTGNDRKIMSESSIIGMKKTLVFYEGRAPACKKTSWVTHEYRTNPYQHNSFLLGLLFDKREGPNGAEPSVQSPTTSKPHLDETNSEIALGSVSASSEVHVADFGTRTINEEGKASEELVVGGISRGLSGPKGIHLKAGRVLVCGPGGAVASRALSEPQTIHLKAGRVRHQIWSIAFKVAGVVVLFIVSISILGGLKFS</sequence>
<keyword evidence="7 12" id="KW-0472">Membrane</keyword>
<evidence type="ECO:0000256" key="8">
    <source>
        <dbReference type="ARBA" id="ARBA00023159"/>
    </source>
</evidence>
<dbReference type="Gene3D" id="2.170.150.80">
    <property type="entry name" value="NAC domain"/>
    <property type="match status" value="1"/>
</dbReference>
<name>A0A6A1WSE9_9ROSI</name>
<proteinExistence type="predicted"/>
<evidence type="ECO:0000256" key="12">
    <source>
        <dbReference type="SAM" id="Phobius"/>
    </source>
</evidence>
<evidence type="ECO:0000256" key="3">
    <source>
        <dbReference type="ARBA" id="ARBA00022692"/>
    </source>
</evidence>
<dbReference type="PROSITE" id="PS51005">
    <property type="entry name" value="NAC"/>
    <property type="match status" value="1"/>
</dbReference>
<evidence type="ECO:0000256" key="6">
    <source>
        <dbReference type="ARBA" id="ARBA00023125"/>
    </source>
</evidence>
<evidence type="ECO:0000313" key="15">
    <source>
        <dbReference type="Proteomes" id="UP000516437"/>
    </source>
</evidence>
<dbReference type="PANTHER" id="PTHR31744">
    <property type="entry name" value="PROTEIN CUP-SHAPED COTYLEDON 2-RELATED"/>
    <property type="match status" value="1"/>
</dbReference>
<dbReference type="AlphaFoldDB" id="A0A6A1WSE9"/>
<dbReference type="GO" id="GO:0006355">
    <property type="term" value="P:regulation of DNA-templated transcription"/>
    <property type="evidence" value="ECO:0007669"/>
    <property type="project" value="InterPro"/>
</dbReference>